<dbReference type="CDD" id="cd16345">
    <property type="entry name" value="LMWP_ArsC"/>
    <property type="match status" value="1"/>
</dbReference>
<dbReference type="SUPFAM" id="SSF52788">
    <property type="entry name" value="Phosphotyrosine protein phosphatases I"/>
    <property type="match status" value="1"/>
</dbReference>
<evidence type="ECO:0000313" key="4">
    <source>
        <dbReference type="Proteomes" id="UP000630660"/>
    </source>
</evidence>
<reference evidence="3" key="1">
    <citation type="submission" date="2019-11" db="EMBL/GenBank/DDBJ databases">
        <title>Microbial mats filling the niche in hypersaline microbial mats.</title>
        <authorList>
            <person name="Wong H.L."/>
            <person name="Macleod F.I."/>
            <person name="White R.A. III"/>
            <person name="Burns B.P."/>
        </authorList>
    </citation>
    <scope>NUCLEOTIDE SEQUENCE</scope>
    <source>
        <strain evidence="3">Bin_327</strain>
    </source>
</reference>
<dbReference type="Proteomes" id="UP000630660">
    <property type="component" value="Unassembled WGS sequence"/>
</dbReference>
<dbReference type="GO" id="GO:0046685">
    <property type="term" value="P:response to arsenic-containing substance"/>
    <property type="evidence" value="ECO:0007669"/>
    <property type="project" value="UniProtKB-KW"/>
</dbReference>
<evidence type="ECO:0000256" key="1">
    <source>
        <dbReference type="ARBA" id="ARBA00022849"/>
    </source>
</evidence>
<evidence type="ECO:0000259" key="2">
    <source>
        <dbReference type="SMART" id="SM00226"/>
    </source>
</evidence>
<dbReference type="Pfam" id="PF01451">
    <property type="entry name" value="LMWPc"/>
    <property type="match status" value="1"/>
</dbReference>
<dbReference type="InterPro" id="IPR023485">
    <property type="entry name" value="Ptyr_pPase"/>
</dbReference>
<proteinExistence type="predicted"/>
<dbReference type="AlphaFoldDB" id="A0A9D5QDQ9"/>
<keyword evidence="1" id="KW-0059">Arsenical resistance</keyword>
<protein>
    <submittedName>
        <fullName evidence="3">Arsenate reductase ArsC</fullName>
    </submittedName>
</protein>
<dbReference type="PANTHER" id="PTHR43428">
    <property type="entry name" value="ARSENATE REDUCTASE"/>
    <property type="match status" value="1"/>
</dbReference>
<name>A0A9D5QDQ9_UNCW3</name>
<dbReference type="Gene3D" id="3.40.50.2300">
    <property type="match status" value="1"/>
</dbReference>
<dbReference type="InterPro" id="IPR036196">
    <property type="entry name" value="Ptyr_pPase_sf"/>
</dbReference>
<dbReference type="EMBL" id="WJKJ01000296">
    <property type="protein sequence ID" value="MBD3365306.1"/>
    <property type="molecule type" value="Genomic_DNA"/>
</dbReference>
<dbReference type="InterPro" id="IPR019780">
    <property type="entry name" value="Germin_Mn-BS"/>
</dbReference>
<comment type="caution">
    <text evidence="3">The sequence shown here is derived from an EMBL/GenBank/DDBJ whole genome shotgun (WGS) entry which is preliminary data.</text>
</comment>
<sequence>MKTRVLFLCVGNSCRSQMAEGLLRHIGCERFEVRSAGTIPSHVHPRAVEVMTELGIDISIQRSKHVSEFTDQEFDFVISLCGENNCPSFVGRIGTSLHWPFSDPVSLSGSEREILDGFRRVRDAIKTRIEEFSADPDKYTTSPRFIVR</sequence>
<gene>
    <name evidence="3" type="ORF">GF359_08840</name>
</gene>
<organism evidence="3 4">
    <name type="scientific">candidate division WOR-3 bacterium</name>
    <dbReference type="NCBI Taxonomy" id="2052148"/>
    <lineage>
        <taxon>Bacteria</taxon>
        <taxon>Bacteria division WOR-3</taxon>
    </lineage>
</organism>
<evidence type="ECO:0000313" key="3">
    <source>
        <dbReference type="EMBL" id="MBD3365306.1"/>
    </source>
</evidence>
<feature type="domain" description="Phosphotyrosine protein phosphatase I" evidence="2">
    <location>
        <begin position="3"/>
        <end position="135"/>
    </location>
</feature>
<dbReference type="PROSITE" id="PS00725">
    <property type="entry name" value="GERMIN"/>
    <property type="match status" value="1"/>
</dbReference>
<accession>A0A9D5QDQ9</accession>
<dbReference type="GO" id="GO:0030145">
    <property type="term" value="F:manganese ion binding"/>
    <property type="evidence" value="ECO:0007669"/>
    <property type="project" value="InterPro"/>
</dbReference>
<dbReference type="SMART" id="SM00226">
    <property type="entry name" value="LMWPc"/>
    <property type="match status" value="1"/>
</dbReference>
<dbReference type="PANTHER" id="PTHR43428:SF1">
    <property type="entry name" value="ARSENATE REDUCTASE"/>
    <property type="match status" value="1"/>
</dbReference>